<dbReference type="InterPro" id="IPR007197">
    <property type="entry name" value="rSAM"/>
</dbReference>
<feature type="binding site" evidence="12">
    <location>
        <position position="201"/>
    </location>
    <ligand>
        <name>S-adenosyl-L-methionine</name>
        <dbReference type="ChEBI" id="CHEBI:59789"/>
    </ligand>
</feature>
<dbReference type="InterPro" id="IPR010505">
    <property type="entry name" value="MoaA_twitch"/>
</dbReference>
<dbReference type="GO" id="GO:0051539">
    <property type="term" value="F:4 iron, 4 sulfur cluster binding"/>
    <property type="evidence" value="ECO:0007669"/>
    <property type="project" value="UniProtKB-UniRule"/>
</dbReference>
<feature type="binding site" evidence="12">
    <location>
        <position position="38"/>
    </location>
    <ligand>
        <name>[4Fe-4S] cluster</name>
        <dbReference type="ChEBI" id="CHEBI:49883"/>
        <label>1</label>
        <note>4Fe-4S-S-AdoMet</note>
    </ligand>
</feature>
<dbReference type="PANTHER" id="PTHR22960:SF0">
    <property type="entry name" value="MOLYBDENUM COFACTOR BIOSYNTHESIS PROTEIN 1"/>
    <property type="match status" value="1"/>
</dbReference>
<comment type="pathway">
    <text evidence="12">Cofactor biosynthesis; molybdopterin biosynthesis.</text>
</comment>
<keyword evidence="5 12" id="KW-0547">Nucleotide-binding</keyword>
<dbReference type="Pfam" id="PF04055">
    <property type="entry name" value="Radical_SAM"/>
    <property type="match status" value="1"/>
</dbReference>
<dbReference type="HAMAP" id="MF_01225_B">
    <property type="entry name" value="MoaA_B"/>
    <property type="match status" value="1"/>
</dbReference>
<comment type="function">
    <text evidence="12">Catalyzes the cyclization of GTP to (8S)-3',8-cyclo-7,8-dihydroguanosine 5'-triphosphate.</text>
</comment>
<dbReference type="OrthoDB" id="9763993at2"/>
<feature type="binding site" evidence="12">
    <location>
        <position position="31"/>
    </location>
    <ligand>
        <name>[4Fe-4S] cluster</name>
        <dbReference type="ChEBI" id="CHEBI:49883"/>
        <label>1</label>
        <note>4Fe-4S-S-AdoMet</note>
    </ligand>
</feature>
<feature type="binding site" evidence="12">
    <location>
        <position position="107"/>
    </location>
    <ligand>
        <name>GTP</name>
        <dbReference type="ChEBI" id="CHEBI:37565"/>
    </ligand>
</feature>
<keyword evidence="7 12" id="KW-0411">Iron-sulfur</keyword>
<dbReference type="GO" id="GO:0061799">
    <property type="term" value="F:cyclic pyranopterin monophosphate synthase activity"/>
    <property type="evidence" value="ECO:0007669"/>
    <property type="project" value="TreeGrafter"/>
</dbReference>
<keyword evidence="6 12" id="KW-0408">Iron</keyword>
<dbReference type="PROSITE" id="PS01305">
    <property type="entry name" value="MOAA_NIFB_PQQE"/>
    <property type="match status" value="1"/>
</dbReference>
<evidence type="ECO:0000256" key="7">
    <source>
        <dbReference type="ARBA" id="ARBA00023014"/>
    </source>
</evidence>
<gene>
    <name evidence="12" type="primary">moaA</name>
    <name evidence="14" type="ORF">DFR50_11721</name>
</gene>
<dbReference type="InterPro" id="IPR058240">
    <property type="entry name" value="rSAM_sf"/>
</dbReference>
<feature type="binding site" evidence="12">
    <location>
        <position position="37"/>
    </location>
    <ligand>
        <name>S-adenosyl-L-methionine</name>
        <dbReference type="ChEBI" id="CHEBI:59789"/>
    </ligand>
</feature>
<evidence type="ECO:0000256" key="6">
    <source>
        <dbReference type="ARBA" id="ARBA00023004"/>
    </source>
</evidence>
<dbReference type="InterPro" id="IPR006638">
    <property type="entry name" value="Elp3/MiaA/NifB-like_rSAM"/>
</dbReference>
<feature type="binding site" evidence="12">
    <location>
        <position position="73"/>
    </location>
    <ligand>
        <name>GTP</name>
        <dbReference type="ChEBI" id="CHEBI:37565"/>
    </ligand>
</feature>
<evidence type="ECO:0000259" key="13">
    <source>
        <dbReference type="PROSITE" id="PS51918"/>
    </source>
</evidence>
<feature type="binding site" evidence="12">
    <location>
        <position position="167"/>
    </location>
    <ligand>
        <name>GTP</name>
        <dbReference type="ChEBI" id="CHEBI:37565"/>
    </ligand>
</feature>
<dbReference type="SFLD" id="SFLDG01067">
    <property type="entry name" value="SPASM/twitch_domain_containing"/>
    <property type="match status" value="1"/>
</dbReference>
<protein>
    <recommendedName>
        <fullName evidence="1 12">GTP 3',8-cyclase</fullName>
        <ecNumber evidence="1 12">4.1.99.22</ecNumber>
    </recommendedName>
    <alternativeName>
        <fullName evidence="12">Molybdenum cofactor biosynthesis protein A</fullName>
    </alternativeName>
</protein>
<evidence type="ECO:0000256" key="8">
    <source>
        <dbReference type="ARBA" id="ARBA00023134"/>
    </source>
</evidence>
<dbReference type="InterPro" id="IPR013483">
    <property type="entry name" value="MoaA"/>
</dbReference>
<dbReference type="SFLD" id="SFLDG01386">
    <property type="entry name" value="main_SPASM_domain-containing"/>
    <property type="match status" value="1"/>
</dbReference>
<dbReference type="GO" id="GO:0046872">
    <property type="term" value="F:metal ion binding"/>
    <property type="evidence" value="ECO:0007669"/>
    <property type="project" value="UniProtKB-KW"/>
</dbReference>
<dbReference type="Proteomes" id="UP000253529">
    <property type="component" value="Unassembled WGS sequence"/>
</dbReference>
<dbReference type="PROSITE" id="PS51918">
    <property type="entry name" value="RADICAL_SAM"/>
    <property type="match status" value="1"/>
</dbReference>
<feature type="binding site" evidence="12">
    <location>
        <position position="77"/>
    </location>
    <ligand>
        <name>S-adenosyl-L-methionine</name>
        <dbReference type="ChEBI" id="CHEBI:59789"/>
    </ligand>
</feature>
<dbReference type="InterPro" id="IPR050105">
    <property type="entry name" value="MoCo_biosynth_MoaA/MoaC"/>
</dbReference>
<keyword evidence="3 12" id="KW-0949">S-adenosyl-L-methionine</keyword>
<keyword evidence="10 12" id="KW-0456">Lyase</keyword>
<keyword evidence="15" id="KW-1185">Reference proteome</keyword>
<evidence type="ECO:0000313" key="15">
    <source>
        <dbReference type="Proteomes" id="UP000253529"/>
    </source>
</evidence>
<proteinExistence type="inferred from homology"/>
<comment type="catalytic activity">
    <reaction evidence="11 12">
        <text>GTP + AH2 + S-adenosyl-L-methionine = (8S)-3',8-cyclo-7,8-dihydroguanosine 5'-triphosphate + 5'-deoxyadenosine + L-methionine + A + H(+)</text>
        <dbReference type="Rhea" id="RHEA:49576"/>
        <dbReference type="ChEBI" id="CHEBI:13193"/>
        <dbReference type="ChEBI" id="CHEBI:15378"/>
        <dbReference type="ChEBI" id="CHEBI:17319"/>
        <dbReference type="ChEBI" id="CHEBI:17499"/>
        <dbReference type="ChEBI" id="CHEBI:37565"/>
        <dbReference type="ChEBI" id="CHEBI:57844"/>
        <dbReference type="ChEBI" id="CHEBI:59789"/>
        <dbReference type="ChEBI" id="CHEBI:131766"/>
        <dbReference type="EC" id="4.1.99.22"/>
    </reaction>
</comment>
<evidence type="ECO:0000256" key="12">
    <source>
        <dbReference type="HAMAP-Rule" id="MF_01225"/>
    </source>
</evidence>
<feature type="binding site" evidence="12">
    <location>
        <position position="35"/>
    </location>
    <ligand>
        <name>[4Fe-4S] cluster</name>
        <dbReference type="ChEBI" id="CHEBI:49883"/>
        <label>1</label>
        <note>4Fe-4S-S-AdoMet</note>
    </ligand>
</feature>
<dbReference type="GO" id="GO:1904047">
    <property type="term" value="F:S-adenosyl-L-methionine binding"/>
    <property type="evidence" value="ECO:0007669"/>
    <property type="project" value="UniProtKB-UniRule"/>
</dbReference>
<dbReference type="AlphaFoldDB" id="A0A366FAL7"/>
<accession>A0A366FAL7</accession>
<dbReference type="Pfam" id="PF06463">
    <property type="entry name" value="Mob_synth_C"/>
    <property type="match status" value="1"/>
</dbReference>
<dbReference type="InterPro" id="IPR040064">
    <property type="entry name" value="MoaA-like"/>
</dbReference>
<evidence type="ECO:0000256" key="11">
    <source>
        <dbReference type="ARBA" id="ARBA00048697"/>
    </source>
</evidence>
<dbReference type="UniPathway" id="UPA00344"/>
<keyword evidence="9 12" id="KW-0501">Molybdenum cofactor biosynthesis</keyword>
<name>A0A366FAL7_9HYPH</name>
<feature type="binding site" evidence="12">
    <location>
        <position position="267"/>
    </location>
    <ligand>
        <name>[4Fe-4S] cluster</name>
        <dbReference type="ChEBI" id="CHEBI:49883"/>
        <label>2</label>
        <note>4Fe-4S-substrate</note>
    </ligand>
</feature>
<dbReference type="SMART" id="SM00729">
    <property type="entry name" value="Elp3"/>
    <property type="match status" value="1"/>
</dbReference>
<reference evidence="14 15" key="1">
    <citation type="submission" date="2018-06" db="EMBL/GenBank/DDBJ databases">
        <title>Genomic Encyclopedia of Type Strains, Phase IV (KMG-IV): sequencing the most valuable type-strain genomes for metagenomic binning, comparative biology and taxonomic classification.</title>
        <authorList>
            <person name="Goeker M."/>
        </authorList>
    </citation>
    <scope>NUCLEOTIDE SEQUENCE [LARGE SCALE GENOMIC DNA]</scope>
    <source>
        <strain evidence="14 15">DSM 24875</strain>
    </source>
</reference>
<keyword evidence="4 12" id="KW-0479">Metal-binding</keyword>
<comment type="subunit">
    <text evidence="12">Monomer and homodimer.</text>
</comment>
<dbReference type="Gene3D" id="3.20.20.70">
    <property type="entry name" value="Aldolase class I"/>
    <property type="match status" value="1"/>
</dbReference>
<organism evidence="14 15">
    <name type="scientific">Roseiarcus fermentans</name>
    <dbReference type="NCBI Taxonomy" id="1473586"/>
    <lineage>
        <taxon>Bacteria</taxon>
        <taxon>Pseudomonadati</taxon>
        <taxon>Pseudomonadota</taxon>
        <taxon>Alphaproteobacteria</taxon>
        <taxon>Hyphomicrobiales</taxon>
        <taxon>Roseiarcaceae</taxon>
        <taxon>Roseiarcus</taxon>
    </lineage>
</organism>
<sequence length="339" mass="37087">MNAVSPPPEAPLVDPFGRSIAYVRVSVTDRCDFRCVYCMSEDMNFLPKRDILSLEEIDRLCSAFVRLGARRLRITGGEPLVRRNVMALFRSLGRRLGGGGLDEVTLTTNGSQLERHARELADCGVERINVSLDTLDPAKFRAVTRWGDHATVMRGIDAAAAAGLRIKINAVALKGFNDGEARALVDWAHGRGFDITFIEVMPLGAMDENRADQFMPLTELRRGLEESLTLTPSAYATGGPARYVDVKETGGRLGFITPLSHNFCESCNRVRVTCTGTLYMCLGQEDAADLREPLRRSESDAPLVAAIRAAIARKPKGHDFVIARAARPAVERHMSATGG</sequence>
<dbReference type="InterPro" id="IPR000385">
    <property type="entry name" value="MoaA_NifB_PqqE_Fe-S-bd_CS"/>
</dbReference>
<feature type="binding site" evidence="12">
    <location>
        <position position="264"/>
    </location>
    <ligand>
        <name>[4Fe-4S] cluster</name>
        <dbReference type="ChEBI" id="CHEBI:49883"/>
        <label>2</label>
        <note>4Fe-4S-substrate</note>
    </ligand>
</feature>
<dbReference type="NCBIfam" id="TIGR02666">
    <property type="entry name" value="moaA"/>
    <property type="match status" value="1"/>
</dbReference>
<feature type="binding site" evidence="12">
    <location>
        <position position="24"/>
    </location>
    <ligand>
        <name>GTP</name>
        <dbReference type="ChEBI" id="CHEBI:37565"/>
    </ligand>
</feature>
<dbReference type="CDD" id="cd21117">
    <property type="entry name" value="Twitch_MoaA"/>
    <property type="match status" value="1"/>
</dbReference>
<dbReference type="GO" id="GO:0006777">
    <property type="term" value="P:Mo-molybdopterin cofactor biosynthetic process"/>
    <property type="evidence" value="ECO:0007669"/>
    <property type="project" value="UniProtKB-UniRule"/>
</dbReference>
<evidence type="ECO:0000313" key="14">
    <source>
        <dbReference type="EMBL" id="RBP11136.1"/>
    </source>
</evidence>
<comment type="similarity">
    <text evidence="12">Belongs to the radical SAM superfamily. MoaA family.</text>
</comment>
<dbReference type="SFLD" id="SFLDS00029">
    <property type="entry name" value="Radical_SAM"/>
    <property type="match status" value="1"/>
</dbReference>
<dbReference type="GO" id="GO:0061798">
    <property type="term" value="F:GTP 3',8'-cyclase activity"/>
    <property type="evidence" value="ECO:0007669"/>
    <property type="project" value="UniProtKB-UniRule"/>
</dbReference>
<dbReference type="EC" id="4.1.99.22" evidence="1 12"/>
<evidence type="ECO:0000256" key="3">
    <source>
        <dbReference type="ARBA" id="ARBA00022691"/>
    </source>
</evidence>
<comment type="caution">
    <text evidence="14">The sequence shown here is derived from an EMBL/GenBank/DDBJ whole genome shotgun (WGS) entry which is preliminary data.</text>
</comment>
<evidence type="ECO:0000256" key="5">
    <source>
        <dbReference type="ARBA" id="ARBA00022741"/>
    </source>
</evidence>
<comment type="cofactor">
    <cofactor evidence="12">
        <name>[4Fe-4S] cluster</name>
        <dbReference type="ChEBI" id="CHEBI:49883"/>
    </cofactor>
    <text evidence="12">Binds 2 [4Fe-4S] clusters. Binds 1 [4Fe-4S] cluster coordinated with 3 cysteines and an exchangeable S-adenosyl-L-methionine and 1 [4Fe-4S] cluster coordinated with 3 cysteines and the GTP-derived substrate.</text>
</comment>
<feature type="binding site" evidence="12">
    <location>
        <position position="281"/>
    </location>
    <ligand>
        <name>[4Fe-4S] cluster</name>
        <dbReference type="ChEBI" id="CHEBI:49883"/>
        <label>2</label>
        <note>4Fe-4S-substrate</note>
    </ligand>
</feature>
<dbReference type="InterPro" id="IPR013785">
    <property type="entry name" value="Aldolase_TIM"/>
</dbReference>
<evidence type="ECO:0000256" key="2">
    <source>
        <dbReference type="ARBA" id="ARBA00022485"/>
    </source>
</evidence>
<keyword evidence="8 12" id="KW-0342">GTP-binding</keyword>
<dbReference type="SFLD" id="SFLDG01383">
    <property type="entry name" value="cyclic_pyranopterin_phosphate"/>
    <property type="match status" value="1"/>
</dbReference>
<keyword evidence="2 12" id="KW-0004">4Fe-4S</keyword>
<dbReference type="EMBL" id="QNRK01000017">
    <property type="protein sequence ID" value="RBP11136.1"/>
    <property type="molecule type" value="Genomic_DNA"/>
</dbReference>
<evidence type="ECO:0000256" key="9">
    <source>
        <dbReference type="ARBA" id="ARBA00023150"/>
    </source>
</evidence>
<feature type="binding site" evidence="12">
    <location>
        <begin position="269"/>
        <end position="271"/>
    </location>
    <ligand>
        <name>GTP</name>
        <dbReference type="ChEBI" id="CHEBI:37565"/>
    </ligand>
</feature>
<dbReference type="PANTHER" id="PTHR22960">
    <property type="entry name" value="MOLYBDOPTERIN COFACTOR SYNTHESIS PROTEIN A"/>
    <property type="match status" value="1"/>
</dbReference>
<feature type="domain" description="Radical SAM core" evidence="13">
    <location>
        <begin position="15"/>
        <end position="233"/>
    </location>
</feature>
<dbReference type="RefSeq" id="WP_113890335.1">
    <property type="nucleotide sequence ID" value="NZ_QNRK01000017.1"/>
</dbReference>
<evidence type="ECO:0000256" key="1">
    <source>
        <dbReference type="ARBA" id="ARBA00012167"/>
    </source>
</evidence>
<evidence type="ECO:0000256" key="10">
    <source>
        <dbReference type="ARBA" id="ARBA00023239"/>
    </source>
</evidence>
<evidence type="ECO:0000256" key="4">
    <source>
        <dbReference type="ARBA" id="ARBA00022723"/>
    </source>
</evidence>
<dbReference type="GO" id="GO:0005525">
    <property type="term" value="F:GTP binding"/>
    <property type="evidence" value="ECO:0007669"/>
    <property type="project" value="UniProtKB-UniRule"/>
</dbReference>
<dbReference type="CDD" id="cd01335">
    <property type="entry name" value="Radical_SAM"/>
    <property type="match status" value="1"/>
</dbReference>
<dbReference type="SUPFAM" id="SSF102114">
    <property type="entry name" value="Radical SAM enzymes"/>
    <property type="match status" value="1"/>
</dbReference>
<feature type="binding site" evidence="12">
    <location>
        <position position="131"/>
    </location>
    <ligand>
        <name>S-adenosyl-L-methionine</name>
        <dbReference type="ChEBI" id="CHEBI:59789"/>
    </ligand>
</feature>